<proteinExistence type="predicted"/>
<gene>
    <name evidence="1" type="ORF">B5P44_p00190</name>
</gene>
<organism evidence="1">
    <name type="scientific">Mycolicibacterium sp. CBMA 213</name>
    <dbReference type="NCBI Taxonomy" id="1968788"/>
    <lineage>
        <taxon>Bacteria</taxon>
        <taxon>Bacillati</taxon>
        <taxon>Actinomycetota</taxon>
        <taxon>Actinomycetes</taxon>
        <taxon>Mycobacteriales</taxon>
        <taxon>Mycobacteriaceae</taxon>
        <taxon>Mycolicibacterium</taxon>
    </lineage>
</organism>
<evidence type="ECO:0000313" key="1">
    <source>
        <dbReference type="EMBL" id="AVN58485.1"/>
    </source>
</evidence>
<geneLocation type="plasmid" evidence="1">
    <name>pCBMA213_1</name>
</geneLocation>
<dbReference type="RefSeq" id="WP_155921929.1">
    <property type="nucleotide sequence ID" value="NZ_MF600313.1"/>
</dbReference>
<sequence>MSDQDGSKPEPETDPIHPVAAVYDTSFFSAGRFKPELIEQLAGRLARRDVTLWIPAQVIDEWAVHAFEALTELKAAHAKLGGLTIAGEPPEPLSARDIAAHIDQLCRAMPNVEVLTLDGQCAIDAIRDQVLGEGAGGRSKDGTRTGAVDSSIVRDALRRVDNDPDQLVFLTRNLKDFQPAAKALGHSEFPAAVNTRHLFARLSQPTHPKHAVDTARRLIIEELLHNIKDASAADDRHGPPPAWIDVNDITVAAVDTDDQREFESIIDPSFELEPAATLVYVANVGLQVIDEDTDLVSYTVVLLTDVRAEGYVINNDGNTVHKWMTLYDSIVTVPFDADIVDGKLLQPRQSDTATARSSLQQFDDEWDAYQDVWETISAWEGITVKPAKDDALPIAFELHGPDRQRVDAEVPGKFIAGEWTLEFTSPDMELTTEISSQYDPNSRAWLGREESYDMYPPYYLVSGARRARPGPYLALALVWQYLVDKTNQPAPDDEDA</sequence>
<dbReference type="AlphaFoldDB" id="A0A343VRG1"/>
<reference evidence="1" key="1">
    <citation type="journal article" date="2018" name="Front. Microbiol.">
        <title>Beyond the Limits: tRNA Array Units in Mycobacterium Genomes.</title>
        <authorList>
            <person name="Morgado S.M."/>
            <person name="Vicente A.C."/>
        </authorList>
    </citation>
    <scope>NUCLEOTIDE SEQUENCE</scope>
    <source>
        <strain evidence="1">CBMA 213</strain>
        <plasmid evidence="1">pCBMA213_1</plasmid>
    </source>
</reference>
<name>A0A343VRG1_9MYCO</name>
<protein>
    <submittedName>
        <fullName evidence="1">Uncharacterized protein</fullName>
    </submittedName>
</protein>
<keyword evidence="1" id="KW-0614">Plasmid</keyword>
<accession>A0A343VRG1</accession>
<dbReference type="EMBL" id="MF600313">
    <property type="protein sequence ID" value="AVN58485.1"/>
    <property type="molecule type" value="Genomic_DNA"/>
</dbReference>